<protein>
    <submittedName>
        <fullName evidence="1">Uncharacterized protein</fullName>
    </submittedName>
</protein>
<dbReference type="RefSeq" id="WP_130126078.1">
    <property type="nucleotide sequence ID" value="NZ_CBCSDF010000003.1"/>
</dbReference>
<reference evidence="1" key="1">
    <citation type="submission" date="2019-10" db="EMBL/GenBank/DDBJ databases">
        <authorList>
            <person name="Paulsen S."/>
        </authorList>
    </citation>
    <scope>NUCLEOTIDE SEQUENCE</scope>
    <source>
        <strain evidence="1">LMG 19692</strain>
    </source>
</reference>
<name>A0A8I2H1H4_9GAMM</name>
<dbReference type="EMBL" id="CP137578">
    <property type="protein sequence ID" value="WOX27356.1"/>
    <property type="molecule type" value="Genomic_DNA"/>
</dbReference>
<reference evidence="2 4" key="2">
    <citation type="submission" date="2023-10" db="EMBL/GenBank/DDBJ databases">
        <title>To unveil natural product biosynthetic capacity in Pseudoalteromonas.</title>
        <authorList>
            <person name="Wang J."/>
        </authorList>
    </citation>
    <scope>NUCLEOTIDE SEQUENCE [LARGE SCALE GENOMIC DNA]</scope>
    <source>
        <strain evidence="2 4">DSM 15914</strain>
    </source>
</reference>
<evidence type="ECO:0000313" key="3">
    <source>
        <dbReference type="Proteomes" id="UP000646877"/>
    </source>
</evidence>
<evidence type="ECO:0000313" key="2">
    <source>
        <dbReference type="EMBL" id="WOX27356.1"/>
    </source>
</evidence>
<gene>
    <name evidence="1" type="ORF">F9Y85_01700</name>
    <name evidence="2" type="ORF">R5H13_11860</name>
</gene>
<evidence type="ECO:0000313" key="1">
    <source>
        <dbReference type="EMBL" id="NLR20057.1"/>
    </source>
</evidence>
<sequence>MTIELNMAGLQTLVETTLTPLKDYHGDLLPWRGEIVESRSFALEGITASVTGESKIELINASTVIDEDGIIGEQKEVNADLEPTTTLTYSDEVCWIKYSTHIDFDLTGASKAELLGINTDGQAQCKLAAYLCHQSHEAVGLALGRDLATMPVIFDVEDVKSLAPNNALMMETAGALTVSANFRWSDIIAQNLDMFSRWLDQGELLDINLDSALNVNLNIEIHGGFRVVFSKRLDKPHHTFLAIKKSTLSNTALTITGGVNAKFADQTGFKQAYSSILTGIFNAPLDKVEEILSLVATESPDEAQNDLILRLKDRLQLDPLTDSLERLQSELLTIKKAVLANIETAAKLKAELSVKFEYTRLSSHQSLLEAKLTTKGLEQVHLDALFGRVGTITQSSYQDEIEIERFFFQTSTEIKQAYGFNLGFGAWSAMSRNSYSFKTIETRDKLNRVQLATLGMRGYQDDINGDKCHYYLSFDAQMVAFSTSTPPKLREFTLGLTLVHEQQEASVTSNELDHLVDDLSVWGMIPEFEYEDTKHRLSEILKDADNVRIVKTLNLDHDAFIQLLPLLGQFDSRRLAISLAAALPINHKILPERATIENRVKLYDAIFEALLNSQINSHNEVALATYQYLKAKGCRKLAGKERDWRRLGASKFQTLAGIVELHPRILQDIKNLCDGFAQLNLSYHQEGDYSVLEQAFNLFDDMGEHGFYNRFFAHYVLQCTRTFPQAQNGTKVTVKLEFVKDGKEIDVLWGKR</sequence>
<keyword evidence="4" id="KW-1185">Reference proteome</keyword>
<evidence type="ECO:0000313" key="4">
    <source>
        <dbReference type="Proteomes" id="UP001304419"/>
    </source>
</evidence>
<proteinExistence type="predicted"/>
<accession>A0A8I2H1H4</accession>
<dbReference type="EMBL" id="WEIA01000001">
    <property type="protein sequence ID" value="NLR20057.1"/>
    <property type="molecule type" value="Genomic_DNA"/>
</dbReference>
<dbReference type="Proteomes" id="UP000646877">
    <property type="component" value="Unassembled WGS sequence"/>
</dbReference>
<organism evidence="1 3">
    <name type="scientific">Pseudoalteromonas maricaloris</name>
    <dbReference type="NCBI Taxonomy" id="184924"/>
    <lineage>
        <taxon>Bacteria</taxon>
        <taxon>Pseudomonadati</taxon>
        <taxon>Pseudomonadota</taxon>
        <taxon>Gammaproteobacteria</taxon>
        <taxon>Alteromonadales</taxon>
        <taxon>Pseudoalteromonadaceae</taxon>
        <taxon>Pseudoalteromonas</taxon>
    </lineage>
</organism>
<dbReference type="Proteomes" id="UP001304419">
    <property type="component" value="Chromosome 1"/>
</dbReference>
<dbReference type="AlphaFoldDB" id="A0A8I2H1H4"/>